<dbReference type="Gene3D" id="3.30.420.10">
    <property type="entry name" value="Ribonuclease H-like superfamily/Ribonuclease H"/>
    <property type="match status" value="1"/>
</dbReference>
<evidence type="ECO:0008006" key="5">
    <source>
        <dbReference type="Google" id="ProtNLM"/>
    </source>
</evidence>
<dbReference type="InterPro" id="IPR002156">
    <property type="entry name" value="RNaseH_domain"/>
</dbReference>
<dbReference type="OrthoDB" id="693061at2759"/>
<dbReference type="STRING" id="888268.A0A1E5W9V9"/>
<dbReference type="InterPro" id="IPR012337">
    <property type="entry name" value="RNaseH-like_sf"/>
</dbReference>
<dbReference type="Pfam" id="PF13966">
    <property type="entry name" value="zf-RVT"/>
    <property type="match status" value="1"/>
</dbReference>
<dbReference type="InterPro" id="IPR026960">
    <property type="entry name" value="RVT-Znf"/>
</dbReference>
<reference evidence="3 4" key="1">
    <citation type="submission" date="2016-09" db="EMBL/GenBank/DDBJ databases">
        <title>The draft genome of Dichanthelium oligosanthes: A C3 panicoid grass species.</title>
        <authorList>
            <person name="Studer A.J."/>
            <person name="Schnable J.C."/>
            <person name="Brutnell T.P."/>
        </authorList>
    </citation>
    <scope>NUCLEOTIDE SEQUENCE [LARGE SCALE GENOMIC DNA]</scope>
    <source>
        <strain evidence="4">cv. Kellogg 1175</strain>
        <tissue evidence="3">Leaf</tissue>
    </source>
</reference>
<evidence type="ECO:0000313" key="3">
    <source>
        <dbReference type="EMBL" id="OEL34167.1"/>
    </source>
</evidence>
<dbReference type="Proteomes" id="UP000095767">
    <property type="component" value="Unassembled WGS sequence"/>
</dbReference>
<protein>
    <recommendedName>
        <fullName evidence="5">RNase H type-1 domain-containing protein</fullName>
    </recommendedName>
</protein>
<dbReference type="PANTHER" id="PTHR47074">
    <property type="entry name" value="BNAC02G40300D PROTEIN"/>
    <property type="match status" value="1"/>
</dbReference>
<evidence type="ECO:0000313" key="4">
    <source>
        <dbReference type="Proteomes" id="UP000095767"/>
    </source>
</evidence>
<dbReference type="GO" id="GO:0003676">
    <property type="term" value="F:nucleic acid binding"/>
    <property type="evidence" value="ECO:0007669"/>
    <property type="project" value="InterPro"/>
</dbReference>
<name>A0A1E5W9V9_9POAL</name>
<organism evidence="3 4">
    <name type="scientific">Dichanthelium oligosanthes</name>
    <dbReference type="NCBI Taxonomy" id="888268"/>
    <lineage>
        <taxon>Eukaryota</taxon>
        <taxon>Viridiplantae</taxon>
        <taxon>Streptophyta</taxon>
        <taxon>Embryophyta</taxon>
        <taxon>Tracheophyta</taxon>
        <taxon>Spermatophyta</taxon>
        <taxon>Magnoliopsida</taxon>
        <taxon>Liliopsida</taxon>
        <taxon>Poales</taxon>
        <taxon>Poaceae</taxon>
        <taxon>PACMAD clade</taxon>
        <taxon>Panicoideae</taxon>
        <taxon>Panicodae</taxon>
        <taxon>Paniceae</taxon>
        <taxon>Dichantheliinae</taxon>
        <taxon>Dichanthelium</taxon>
    </lineage>
</organism>
<keyword evidence="4" id="KW-1185">Reference proteome</keyword>
<dbReference type="GO" id="GO:0004523">
    <property type="term" value="F:RNA-DNA hybrid ribonuclease activity"/>
    <property type="evidence" value="ECO:0007669"/>
    <property type="project" value="InterPro"/>
</dbReference>
<dbReference type="InterPro" id="IPR044730">
    <property type="entry name" value="RNase_H-like_dom_plant"/>
</dbReference>
<proteinExistence type="predicted"/>
<dbReference type="CDD" id="cd06222">
    <property type="entry name" value="RNase_H_like"/>
    <property type="match status" value="1"/>
</dbReference>
<feature type="domain" description="Reverse transcriptase zinc-binding" evidence="2">
    <location>
        <begin position="2"/>
        <end position="60"/>
    </location>
</feature>
<accession>A0A1E5W9V9</accession>
<evidence type="ECO:0000259" key="2">
    <source>
        <dbReference type="Pfam" id="PF13966"/>
    </source>
</evidence>
<dbReference type="Pfam" id="PF13456">
    <property type="entry name" value="RVT_3"/>
    <property type="match status" value="1"/>
</dbReference>
<evidence type="ECO:0000259" key="1">
    <source>
        <dbReference type="Pfam" id="PF13456"/>
    </source>
</evidence>
<sequence>MKIPPKVRIFWWCAINSFLPTKAELKPRHVEEESHCEACGNPVEDRFHVAISCPQAKRFWQVLKKNPARPTYHSSWTPPEQGWVKVNTDASFLEASFSGGSGCVIRDSCGEVLAAEARWHNNVSDVLTMEALAARNGLLVAVAYGYRRVVLEIDNLSLVNELISSDESRSSIAGLWHEIRELGRSFISFKVFYVRRESNTVAHCCAAKVPCNGPFLSWISYTPDGQGS</sequence>
<gene>
    <name evidence="3" type="ORF">BAE44_0004812</name>
</gene>
<dbReference type="EMBL" id="LWDX02016243">
    <property type="protein sequence ID" value="OEL34167.1"/>
    <property type="molecule type" value="Genomic_DNA"/>
</dbReference>
<dbReference type="AlphaFoldDB" id="A0A1E5W9V9"/>
<dbReference type="PANTHER" id="PTHR47074:SF11">
    <property type="entry name" value="REVERSE TRANSCRIPTASE-LIKE PROTEIN"/>
    <property type="match status" value="1"/>
</dbReference>
<comment type="caution">
    <text evidence="3">The sequence shown here is derived from an EMBL/GenBank/DDBJ whole genome shotgun (WGS) entry which is preliminary data.</text>
</comment>
<dbReference type="SUPFAM" id="SSF53098">
    <property type="entry name" value="Ribonuclease H-like"/>
    <property type="match status" value="1"/>
</dbReference>
<dbReference type="InterPro" id="IPR036397">
    <property type="entry name" value="RNaseH_sf"/>
</dbReference>
<feature type="domain" description="RNase H type-1" evidence="1">
    <location>
        <begin position="87"/>
        <end position="208"/>
    </location>
</feature>
<dbReference type="InterPro" id="IPR052929">
    <property type="entry name" value="RNase_H-like_EbsB-rel"/>
</dbReference>